<feature type="domain" description="Reverse transcriptase" evidence="1">
    <location>
        <begin position="1"/>
        <end position="298"/>
    </location>
</feature>
<dbReference type="InterPro" id="IPR043502">
    <property type="entry name" value="DNA/RNA_pol_sf"/>
</dbReference>
<dbReference type="CDD" id="cd01651">
    <property type="entry name" value="RT_G2_intron"/>
    <property type="match status" value="1"/>
</dbReference>
<evidence type="ECO:0000259" key="1">
    <source>
        <dbReference type="PROSITE" id="PS50878"/>
    </source>
</evidence>
<dbReference type="Pfam" id="PF00078">
    <property type="entry name" value="RVT_1"/>
    <property type="match status" value="1"/>
</dbReference>
<dbReference type="SUPFAM" id="SSF56672">
    <property type="entry name" value="DNA/RNA polymerases"/>
    <property type="match status" value="1"/>
</dbReference>
<dbReference type="InterPro" id="IPR000477">
    <property type="entry name" value="RT_dom"/>
</dbReference>
<dbReference type="PANTHER" id="PTHR34047:SF8">
    <property type="entry name" value="PROTEIN YKFC"/>
    <property type="match status" value="1"/>
</dbReference>
<dbReference type="PANTHER" id="PTHR34047">
    <property type="entry name" value="NUCLEAR INTRON MATURASE 1, MITOCHONDRIAL-RELATED"/>
    <property type="match status" value="1"/>
</dbReference>
<dbReference type="InterPro" id="IPR051083">
    <property type="entry name" value="GrpII_Intron_Splice-Mob/Def"/>
</dbReference>
<keyword evidence="3" id="KW-1185">Reference proteome</keyword>
<protein>
    <recommendedName>
        <fullName evidence="1">Reverse transcriptase domain-containing protein</fullName>
    </recommendedName>
</protein>
<dbReference type="EMBL" id="SCKX01000001">
    <property type="protein sequence ID" value="RWZ78754.1"/>
    <property type="molecule type" value="Genomic_DNA"/>
</dbReference>
<dbReference type="PROSITE" id="PS50878">
    <property type="entry name" value="RT_POL"/>
    <property type="match status" value="1"/>
</dbReference>
<proteinExistence type="predicted"/>
<gene>
    <name evidence="2" type="ORF">EOT05_03325</name>
</gene>
<evidence type="ECO:0000313" key="2">
    <source>
        <dbReference type="EMBL" id="RWZ78754.1"/>
    </source>
</evidence>
<comment type="caution">
    <text evidence="2">The sequence shown here is derived from an EMBL/GenBank/DDBJ whole genome shotgun (WGS) entry which is preliminary data.</text>
</comment>
<evidence type="ECO:0000313" key="3">
    <source>
        <dbReference type="Proteomes" id="UP000289257"/>
    </source>
</evidence>
<accession>A0A4Q0AHZ5</accession>
<sequence>MGTFRSAEPLSLSLSLSLDSHTQTKPLNVIITDIVSIKALSAAWRKFSRGKKSRKDVALYQKYLQKNLADLHTPLSSGLYRHQPYQRFTIHDPKQRQIHKATVADRIVHQAVVTAIEPLFERRFIYDSYSCRVNKGAHAGVLRLKTFLASTSKNDTKGVYALKCDVRKYFASIDHEVLLDLIARHIQDDATLELVRTIILSHGAETGKGIPLGNISSQLFANIYLHELDWFMKQTLGVKQYIRYCDDFVIVSSDRAYLESLITPIRNFLKTELQLDLHPSKVSIRSWRQGVDFLGYVLLPHATVVRTKTQKRVHSKVNATNYSSYLGVCSHANAYRLSQTIRNIVWTDIVS</sequence>
<dbReference type="AlphaFoldDB" id="A0A4Q0AHZ5"/>
<dbReference type="Proteomes" id="UP000289257">
    <property type="component" value="Unassembled WGS sequence"/>
</dbReference>
<organism evidence="2 3">
    <name type="scientific">Candidatus Microsaccharimonas sossegonensis</name>
    <dbReference type="NCBI Taxonomy" id="2506948"/>
    <lineage>
        <taxon>Bacteria</taxon>
        <taxon>Candidatus Saccharimonadota</taxon>
        <taxon>Candidatus Saccharimonadia</taxon>
        <taxon>Candidatus Saccharimonadales</taxon>
        <taxon>Candidatus Saccharimonadaceae</taxon>
        <taxon>Candidatus Microsaccharimonas</taxon>
    </lineage>
</organism>
<name>A0A4Q0AHZ5_9BACT</name>
<reference evidence="2" key="1">
    <citation type="submission" date="2019-01" db="EMBL/GenBank/DDBJ databases">
        <title>Genomic signatures and co-occurrence patterns of the ultra-small Saccharimodia (Patescibacteria phylum) suggest a symbiotic lifestyle.</title>
        <authorList>
            <person name="Lemos L."/>
            <person name="Medeiros J."/>
            <person name="Andreote F."/>
            <person name="Fernandes G."/>
            <person name="Varani A."/>
            <person name="Oliveira G."/>
            <person name="Pylro V."/>
        </authorList>
    </citation>
    <scope>NUCLEOTIDE SEQUENCE [LARGE SCALE GENOMIC DNA]</scope>
    <source>
        <strain evidence="2">AMD02</strain>
    </source>
</reference>